<dbReference type="GO" id="GO:0015562">
    <property type="term" value="F:efflux transmembrane transporter activity"/>
    <property type="evidence" value="ECO:0007669"/>
    <property type="project" value="InterPro"/>
</dbReference>
<dbReference type="NCBIfam" id="TIGR01844">
    <property type="entry name" value="type_I_sec_TolC"/>
    <property type="match status" value="1"/>
</dbReference>
<evidence type="ECO:0000256" key="3">
    <source>
        <dbReference type="ARBA" id="ARBA00022448"/>
    </source>
</evidence>
<comment type="similarity">
    <text evidence="2">Belongs to the outer membrane factor (OMF) (TC 1.B.17) family.</text>
</comment>
<reference evidence="8" key="1">
    <citation type="submission" date="2019-02" db="EMBL/GenBank/DDBJ databases">
        <authorList>
            <person name="Gruber-Vodicka R. H."/>
            <person name="Seah K. B. B."/>
        </authorList>
    </citation>
    <scope>NUCLEOTIDE SEQUENCE</scope>
    <source>
        <strain evidence="8">BECK_S313</strain>
    </source>
</reference>
<keyword evidence="3" id="KW-0813">Transport</keyword>
<evidence type="ECO:0000256" key="2">
    <source>
        <dbReference type="ARBA" id="ARBA00007613"/>
    </source>
</evidence>
<protein>
    <submittedName>
        <fullName evidence="8">Outer membrane protein</fullName>
    </submittedName>
</protein>
<dbReference type="GO" id="GO:0009279">
    <property type="term" value="C:cell outer membrane"/>
    <property type="evidence" value="ECO:0007669"/>
    <property type="project" value="UniProtKB-SubCell"/>
</dbReference>
<evidence type="ECO:0000313" key="8">
    <source>
        <dbReference type="EMBL" id="VFK09711.1"/>
    </source>
</evidence>
<comment type="subcellular location">
    <subcellularLocation>
        <location evidence="1">Cell outer membrane</location>
    </subcellularLocation>
</comment>
<dbReference type="EMBL" id="CAADFK010000011">
    <property type="protein sequence ID" value="VFK09711.1"/>
    <property type="molecule type" value="Genomic_DNA"/>
</dbReference>
<keyword evidence="6" id="KW-0472">Membrane</keyword>
<dbReference type="Gene3D" id="1.20.1600.10">
    <property type="entry name" value="Outer membrane efflux proteins (OEP)"/>
    <property type="match status" value="1"/>
</dbReference>
<dbReference type="SUPFAM" id="SSF56954">
    <property type="entry name" value="Outer membrane efflux proteins (OEP)"/>
    <property type="match status" value="1"/>
</dbReference>
<sequence length="492" mass="55390">MKFNKRITPFLFINILQMAWIAFPSVSIAENLWEVYGLAMENDAEYRGALAENLAVRELGPQARASLLPNMKLNISRGKDDQDVRKGNFGRKGRYFFTRKGLELTITQPIYHKDRWIQLDKARLSMKQADFTLAVARQKLIVRVAERYFDVLRAMDGVVFARAEEKATDKQLRQARKRLEVGLVAITDVQEAKAGFDIAVARRIGAEVKLDDANEALREVTGEYSSGIDPLGEKVPLVFPEPNDVGEWTQTALVKNLELAVKSQAEKVAMTEIKRIDARHLPKLDLVGAHNRASTGGGQYGHTDTRVSSITLQLNLPIYEGGLVLSQSREAMHRHSQAVAELEKVKRSVERKTHDAFWGVVSGVARVKALRQALQSTKTALDATRKGFEVGMRTSPDVLNRQRDMFEAKKEYASVRYDYLLDTLRLKQAAGTLSEEDILVINAYAERAFEHPKFRSLKNKDLVKGDAYTEAQPLSALARSANMFLQMSRVLK</sequence>
<accession>A0A450VY00</accession>
<keyword evidence="7" id="KW-0998">Cell outer membrane</keyword>
<gene>
    <name evidence="8" type="ORF">BECKLPF1236B_GA0070989_101124</name>
</gene>
<proteinExistence type="inferred from homology"/>
<organism evidence="8">
    <name type="scientific">Candidatus Kentrum sp. LPFa</name>
    <dbReference type="NCBI Taxonomy" id="2126335"/>
    <lineage>
        <taxon>Bacteria</taxon>
        <taxon>Pseudomonadati</taxon>
        <taxon>Pseudomonadota</taxon>
        <taxon>Gammaproteobacteria</taxon>
        <taxon>Candidatus Kentrum</taxon>
    </lineage>
</organism>
<dbReference type="Pfam" id="PF02321">
    <property type="entry name" value="OEP"/>
    <property type="match status" value="2"/>
</dbReference>
<dbReference type="GO" id="GO:0015288">
    <property type="term" value="F:porin activity"/>
    <property type="evidence" value="ECO:0007669"/>
    <property type="project" value="TreeGrafter"/>
</dbReference>
<name>A0A450VY00_9GAMM</name>
<dbReference type="AlphaFoldDB" id="A0A450VY00"/>
<dbReference type="PANTHER" id="PTHR30026:SF20">
    <property type="entry name" value="OUTER MEMBRANE PROTEIN TOLC"/>
    <property type="match status" value="1"/>
</dbReference>
<dbReference type="PANTHER" id="PTHR30026">
    <property type="entry name" value="OUTER MEMBRANE PROTEIN TOLC"/>
    <property type="match status" value="1"/>
</dbReference>
<keyword evidence="4" id="KW-1134">Transmembrane beta strand</keyword>
<evidence type="ECO:0000256" key="6">
    <source>
        <dbReference type="ARBA" id="ARBA00023136"/>
    </source>
</evidence>
<evidence type="ECO:0000256" key="4">
    <source>
        <dbReference type="ARBA" id="ARBA00022452"/>
    </source>
</evidence>
<evidence type="ECO:0000256" key="7">
    <source>
        <dbReference type="ARBA" id="ARBA00023237"/>
    </source>
</evidence>
<dbReference type="InterPro" id="IPR010130">
    <property type="entry name" value="T1SS_OMP_TolC"/>
</dbReference>
<keyword evidence="5" id="KW-0812">Transmembrane</keyword>
<evidence type="ECO:0000256" key="5">
    <source>
        <dbReference type="ARBA" id="ARBA00022692"/>
    </source>
</evidence>
<evidence type="ECO:0000256" key="1">
    <source>
        <dbReference type="ARBA" id="ARBA00004442"/>
    </source>
</evidence>
<dbReference type="InterPro" id="IPR051906">
    <property type="entry name" value="TolC-like"/>
</dbReference>
<dbReference type="InterPro" id="IPR003423">
    <property type="entry name" value="OMP_efflux"/>
</dbReference>
<dbReference type="GO" id="GO:1990281">
    <property type="term" value="C:efflux pump complex"/>
    <property type="evidence" value="ECO:0007669"/>
    <property type="project" value="TreeGrafter"/>
</dbReference>